<keyword evidence="1" id="KW-1133">Transmembrane helix</keyword>
<name>A0A561C996_9BURK</name>
<feature type="transmembrane region" description="Helical" evidence="1">
    <location>
        <begin position="73"/>
        <end position="96"/>
    </location>
</feature>
<dbReference type="RefSeq" id="WP_145742909.1">
    <property type="nucleotide sequence ID" value="NZ_VIVL01000003.1"/>
</dbReference>
<gene>
    <name evidence="2" type="ORF">FB547_103542</name>
</gene>
<dbReference type="AlphaFoldDB" id="A0A561C996"/>
<dbReference type="Proteomes" id="UP000319722">
    <property type="component" value="Unassembled WGS sequence"/>
</dbReference>
<comment type="caution">
    <text evidence="2">The sequence shown here is derived from an EMBL/GenBank/DDBJ whole genome shotgun (WGS) entry which is preliminary data.</text>
</comment>
<feature type="transmembrane region" description="Helical" evidence="1">
    <location>
        <begin position="34"/>
        <end position="52"/>
    </location>
</feature>
<reference evidence="2 3" key="1">
    <citation type="submission" date="2019-06" db="EMBL/GenBank/DDBJ databases">
        <title>Sorghum-associated microbial communities from plants grown in Nebraska, USA.</title>
        <authorList>
            <person name="Schachtman D."/>
        </authorList>
    </citation>
    <scope>NUCLEOTIDE SEQUENCE [LARGE SCALE GENOMIC DNA]</scope>
    <source>
        <strain evidence="2 3">T529</strain>
    </source>
</reference>
<evidence type="ECO:0008006" key="4">
    <source>
        <dbReference type="Google" id="ProtNLM"/>
    </source>
</evidence>
<dbReference type="NCBIfam" id="NF038216">
    <property type="entry name" value="ABZJ_00895_fam"/>
    <property type="match status" value="1"/>
</dbReference>
<dbReference type="EMBL" id="VIVL01000003">
    <property type="protein sequence ID" value="TWD87560.1"/>
    <property type="molecule type" value="Genomic_DNA"/>
</dbReference>
<evidence type="ECO:0000313" key="2">
    <source>
        <dbReference type="EMBL" id="TWD87560.1"/>
    </source>
</evidence>
<evidence type="ECO:0000313" key="3">
    <source>
        <dbReference type="Proteomes" id="UP000319722"/>
    </source>
</evidence>
<sequence length="140" mass="14565">MTVRGLLGRFGAAYLLLLLILGLALNMFGVKANAGVNTAALLGAVMWVCLAFGKKNGRYLARDEKTRAVLGMIAIDLAIQAAVSVAAALAAGASVLQLGPMLLVLLFVGALHAAVIYFFVGMAGRQFAAAEAKRSSNSRR</sequence>
<proteinExistence type="predicted"/>
<organism evidence="2 3">
    <name type="scientific">Variovorax beijingensis</name>
    <dbReference type="NCBI Taxonomy" id="2496117"/>
    <lineage>
        <taxon>Bacteria</taxon>
        <taxon>Pseudomonadati</taxon>
        <taxon>Pseudomonadota</taxon>
        <taxon>Betaproteobacteria</taxon>
        <taxon>Burkholderiales</taxon>
        <taxon>Comamonadaceae</taxon>
        <taxon>Variovorax</taxon>
    </lineage>
</organism>
<accession>A0A561C996</accession>
<protein>
    <recommendedName>
        <fullName evidence="4">Transmembrane protein</fullName>
    </recommendedName>
</protein>
<dbReference type="OrthoDB" id="8636698at2"/>
<keyword evidence="1" id="KW-0812">Transmembrane</keyword>
<feature type="transmembrane region" description="Helical" evidence="1">
    <location>
        <begin position="102"/>
        <end position="124"/>
    </location>
</feature>
<evidence type="ECO:0000256" key="1">
    <source>
        <dbReference type="SAM" id="Phobius"/>
    </source>
</evidence>
<dbReference type="InterPro" id="IPR047730">
    <property type="entry name" value="ABZJ_00895-like"/>
</dbReference>
<keyword evidence="1" id="KW-0472">Membrane</keyword>
<feature type="transmembrane region" description="Helical" evidence="1">
    <location>
        <begin position="7"/>
        <end position="28"/>
    </location>
</feature>